<organism evidence="3 4">
    <name type="scientific">Moraxella caprae</name>
    <dbReference type="NCBI Taxonomy" id="90240"/>
    <lineage>
        <taxon>Bacteria</taxon>
        <taxon>Pseudomonadati</taxon>
        <taxon>Pseudomonadota</taxon>
        <taxon>Gammaproteobacteria</taxon>
        <taxon>Moraxellales</taxon>
        <taxon>Moraxellaceae</taxon>
        <taxon>Moraxella</taxon>
    </lineage>
</organism>
<dbReference type="AlphaFoldDB" id="A0A378QZ37"/>
<dbReference type="Proteomes" id="UP000254065">
    <property type="component" value="Unassembled WGS sequence"/>
</dbReference>
<name>A0A378QZ37_9GAMM</name>
<evidence type="ECO:0000256" key="2">
    <source>
        <dbReference type="SAM" id="Phobius"/>
    </source>
</evidence>
<evidence type="ECO:0000256" key="1">
    <source>
        <dbReference type="SAM" id="MobiDB-lite"/>
    </source>
</evidence>
<sequence>MSGGYVDDDGVTLWEHSATFRKLVYVAIALFCVIGYGFRVSYTVQKQQAHLDYIRQQQQAAQQAPKPNKTLPIKPTSPSNAQLVQSIAEC</sequence>
<accession>A0A378QZ37</accession>
<protein>
    <submittedName>
        <fullName evidence="3">Uncharacterized protein</fullName>
    </submittedName>
</protein>
<proteinExistence type="predicted"/>
<dbReference type="STRING" id="1122244.GCA_000426885_02421"/>
<dbReference type="RefSeq" id="WP_029103767.1">
    <property type="nucleotide sequence ID" value="NZ_UGQB01000004.1"/>
</dbReference>
<keyword evidence="4" id="KW-1185">Reference proteome</keyword>
<feature type="compositionally biased region" description="Polar residues" evidence="1">
    <location>
        <begin position="76"/>
        <end position="90"/>
    </location>
</feature>
<reference evidence="3 4" key="1">
    <citation type="submission" date="2018-06" db="EMBL/GenBank/DDBJ databases">
        <authorList>
            <consortium name="Pathogen Informatics"/>
            <person name="Doyle S."/>
        </authorList>
    </citation>
    <scope>NUCLEOTIDE SEQUENCE [LARGE SCALE GENOMIC DNA]</scope>
    <source>
        <strain evidence="3 4">NCTC12877</strain>
    </source>
</reference>
<keyword evidence="2" id="KW-0812">Transmembrane</keyword>
<evidence type="ECO:0000313" key="3">
    <source>
        <dbReference type="EMBL" id="STZ07651.1"/>
    </source>
</evidence>
<evidence type="ECO:0000313" key="4">
    <source>
        <dbReference type="Proteomes" id="UP000254065"/>
    </source>
</evidence>
<keyword evidence="2" id="KW-1133">Transmembrane helix</keyword>
<dbReference type="EMBL" id="UGQB01000004">
    <property type="protein sequence ID" value="STZ07651.1"/>
    <property type="molecule type" value="Genomic_DNA"/>
</dbReference>
<feature type="region of interest" description="Disordered" evidence="1">
    <location>
        <begin position="58"/>
        <end position="90"/>
    </location>
</feature>
<feature type="transmembrane region" description="Helical" evidence="2">
    <location>
        <begin position="20"/>
        <end position="38"/>
    </location>
</feature>
<keyword evidence="2" id="KW-0472">Membrane</keyword>
<gene>
    <name evidence="3" type="ORF">NCTC12877_00628</name>
</gene>